<dbReference type="SUPFAM" id="SSF48452">
    <property type="entry name" value="TPR-like"/>
    <property type="match status" value="1"/>
</dbReference>
<gene>
    <name evidence="2" type="ORF">HMPREF9135_0305</name>
</gene>
<evidence type="ECO:0000313" key="3">
    <source>
        <dbReference type="Proteomes" id="UP000016648"/>
    </source>
</evidence>
<dbReference type="PATRIC" id="fig|1115809.3.peg.788"/>
<dbReference type="EMBL" id="AWEY01000008">
    <property type="protein sequence ID" value="ERK39874.1"/>
    <property type="molecule type" value="Genomic_DNA"/>
</dbReference>
<evidence type="ECO:0000313" key="2">
    <source>
        <dbReference type="EMBL" id="ERK39874.1"/>
    </source>
</evidence>
<accession>U2P843</accession>
<organism evidence="2 3">
    <name type="scientific">Segatella baroniae F0067</name>
    <dbReference type="NCBI Taxonomy" id="1115809"/>
    <lineage>
        <taxon>Bacteria</taxon>
        <taxon>Pseudomonadati</taxon>
        <taxon>Bacteroidota</taxon>
        <taxon>Bacteroidia</taxon>
        <taxon>Bacteroidales</taxon>
        <taxon>Prevotellaceae</taxon>
        <taxon>Segatella</taxon>
    </lineage>
</organism>
<comment type="caution">
    <text evidence="2">The sequence shown here is derived from an EMBL/GenBank/DDBJ whole genome shotgun (WGS) entry which is preliminary data.</text>
</comment>
<dbReference type="RefSeq" id="WP_021589003.1">
    <property type="nucleotide sequence ID" value="NZ_AWEY01000008.1"/>
</dbReference>
<proteinExistence type="predicted"/>
<dbReference type="PROSITE" id="PS51257">
    <property type="entry name" value="PROKAR_LIPOPROTEIN"/>
    <property type="match status" value="1"/>
</dbReference>
<protein>
    <submittedName>
        <fullName evidence="2">Starch-binding protein, SusD-like family</fullName>
    </submittedName>
</protein>
<evidence type="ECO:0000259" key="1">
    <source>
        <dbReference type="Pfam" id="PF14322"/>
    </source>
</evidence>
<reference evidence="2 3" key="1">
    <citation type="submission" date="2013-08" db="EMBL/GenBank/DDBJ databases">
        <authorList>
            <person name="Durkin A.S."/>
            <person name="Haft D.R."/>
            <person name="McCorrison J."/>
            <person name="Torralba M."/>
            <person name="Gillis M."/>
            <person name="Haft D.H."/>
            <person name="Methe B."/>
            <person name="Sutton G."/>
            <person name="Nelson K.E."/>
        </authorList>
    </citation>
    <scope>NUCLEOTIDE SEQUENCE [LARGE SCALE GENOMIC DNA]</scope>
    <source>
        <strain evidence="2 3">F0067</strain>
    </source>
</reference>
<sequence>MNKKIYIYGVVLLGLLSLSACNGFLDKMPDNRAEIDKEDEVQKMLVSAYPDHDYLVVNELMSDNTDRYMENNPNTSRYYESVYSWSDVTESDNESSARFWTGCYDCISNANLALEGIEKQGGAITPTLREAKAEALLCRAFNHFLLVNEFCMAYNSETSKTDLGVPYRVVPETELNPKGDRGTVAGVYEKIERDLKEALPMMGESYFKVPKYHFNMRAAYAFACRFYLYKEEWAEAERYATLCLGADPSAILRDYEKMGTLPNDYAVRVNHYSATDVAANLLLTTTYGSPGRVLANSSSAKKFAHVPYIAEHEDIAANHIWGPTSTSSFYDRGHSYNGSNFSYVIFWRFPRDFEYTNPVAGTGYHRSVYPLFTTDECLLNRAEARIMQNKLNEAAADLTLWMRNCVKAAAGQTLTPASIQAFYSSVNYSYDGDPLISTIKKHLHPHFNIGEEGGVVESMLQCVLDFRRIETLHMGLRWFDIKRYRIVIPRRTIDASGNPASIEDQLAQDDPRRAIQIPQKARDAGMTPNPRNN</sequence>
<name>U2P843_9BACT</name>
<dbReference type="Pfam" id="PF14322">
    <property type="entry name" value="SusD-like_3"/>
    <property type="match status" value="1"/>
</dbReference>
<keyword evidence="3" id="KW-1185">Reference proteome</keyword>
<dbReference type="Proteomes" id="UP000016648">
    <property type="component" value="Unassembled WGS sequence"/>
</dbReference>
<feature type="domain" description="SusD-like N-terminal" evidence="1">
    <location>
        <begin position="24"/>
        <end position="228"/>
    </location>
</feature>
<dbReference type="InterPro" id="IPR033985">
    <property type="entry name" value="SusD-like_N"/>
</dbReference>
<dbReference type="InterPro" id="IPR011990">
    <property type="entry name" value="TPR-like_helical_dom_sf"/>
</dbReference>
<dbReference type="AlphaFoldDB" id="U2P843"/>
<dbReference type="Gene3D" id="1.25.40.390">
    <property type="match status" value="1"/>
</dbReference>
<dbReference type="GO" id="GO:0009279">
    <property type="term" value="C:cell outer membrane"/>
    <property type="evidence" value="ECO:0007669"/>
    <property type="project" value="UniProtKB-SubCell"/>
</dbReference>